<evidence type="ECO:0000313" key="1">
    <source>
        <dbReference type="EMBL" id="OHA85735.1"/>
    </source>
</evidence>
<dbReference type="AlphaFoldDB" id="A0A1G2SKX2"/>
<evidence type="ECO:0000313" key="2">
    <source>
        <dbReference type="Proteomes" id="UP000178168"/>
    </source>
</evidence>
<comment type="caution">
    <text evidence="1">The sequence shown here is derived from an EMBL/GenBank/DDBJ whole genome shotgun (WGS) entry which is preliminary data.</text>
</comment>
<gene>
    <name evidence="1" type="ORF">A2591_02160</name>
</gene>
<sequence length="104" mass="11683">MNEHVIRVIVDGIIYSVLARRELLEGDKPCFECGKVAADVKLVAVSIYRKMAKVTDDGIRRVVEEAMKKQPFAQPVCGSPHCYGVFLGKINPSDEQPYQYLRIA</sequence>
<dbReference type="EMBL" id="MHUZ01000019">
    <property type="protein sequence ID" value="OHA85735.1"/>
    <property type="molecule type" value="Genomic_DNA"/>
</dbReference>
<organism evidence="1 2">
    <name type="scientific">Candidatus Yonathbacteria bacterium RIFOXYD1_FULL_52_36</name>
    <dbReference type="NCBI Taxonomy" id="1802730"/>
    <lineage>
        <taxon>Bacteria</taxon>
        <taxon>Candidatus Yonathiibacteriota</taxon>
    </lineage>
</organism>
<name>A0A1G2SKX2_9BACT</name>
<proteinExistence type="predicted"/>
<accession>A0A1G2SKX2</accession>
<dbReference type="Proteomes" id="UP000178168">
    <property type="component" value="Unassembled WGS sequence"/>
</dbReference>
<reference evidence="1 2" key="1">
    <citation type="journal article" date="2016" name="Nat. Commun.">
        <title>Thousands of microbial genomes shed light on interconnected biogeochemical processes in an aquifer system.</title>
        <authorList>
            <person name="Anantharaman K."/>
            <person name="Brown C.T."/>
            <person name="Hug L.A."/>
            <person name="Sharon I."/>
            <person name="Castelle C.J."/>
            <person name="Probst A.J."/>
            <person name="Thomas B.C."/>
            <person name="Singh A."/>
            <person name="Wilkins M.J."/>
            <person name="Karaoz U."/>
            <person name="Brodie E.L."/>
            <person name="Williams K.H."/>
            <person name="Hubbard S.S."/>
            <person name="Banfield J.F."/>
        </authorList>
    </citation>
    <scope>NUCLEOTIDE SEQUENCE [LARGE SCALE GENOMIC DNA]</scope>
</reference>
<protein>
    <submittedName>
        <fullName evidence="1">Uncharacterized protein</fullName>
    </submittedName>
</protein>
<dbReference type="STRING" id="1802730.A2591_02160"/>